<evidence type="ECO:0000256" key="6">
    <source>
        <dbReference type="ARBA" id="ARBA00022679"/>
    </source>
</evidence>
<keyword evidence="7 15" id="KW-0812">Transmembrane</keyword>
<evidence type="ECO:0000256" key="7">
    <source>
        <dbReference type="ARBA" id="ARBA00022692"/>
    </source>
</evidence>
<dbReference type="EMBL" id="QEPN01000002">
    <property type="protein sequence ID" value="RDE73256.1"/>
    <property type="molecule type" value="Genomic_DNA"/>
</dbReference>
<comment type="subcellular location">
    <subcellularLocation>
        <location evidence="2">Cell inner membrane</location>
        <topology evidence="2">Multi-pass membrane protein</topology>
    </subcellularLocation>
</comment>
<comment type="caution">
    <text evidence="18">The sequence shown here is derived from an EMBL/GenBank/DDBJ whole genome shotgun (WGS) entry which is preliminary data.</text>
</comment>
<dbReference type="CDD" id="cd06225">
    <property type="entry name" value="HAMP"/>
    <property type="match status" value="1"/>
</dbReference>
<dbReference type="NCBIfam" id="NF008184">
    <property type="entry name" value="PRK10935.1"/>
    <property type="match status" value="1"/>
</dbReference>
<dbReference type="InterPro" id="IPR005467">
    <property type="entry name" value="His_kinase_dom"/>
</dbReference>
<dbReference type="CDD" id="cd22899">
    <property type="entry name" value="NarQ_sensor"/>
    <property type="match status" value="1"/>
</dbReference>
<evidence type="ECO:0000256" key="8">
    <source>
        <dbReference type="ARBA" id="ARBA00022741"/>
    </source>
</evidence>
<evidence type="ECO:0000256" key="3">
    <source>
        <dbReference type="ARBA" id="ARBA00022475"/>
    </source>
</evidence>
<dbReference type="PIRSF" id="PIRSF003167">
    <property type="entry name" value="STHK_NarX/NarQ"/>
    <property type="match status" value="1"/>
</dbReference>
<dbReference type="InterPro" id="IPR042295">
    <property type="entry name" value="NarX-like_N_sf"/>
</dbReference>
<evidence type="ECO:0000259" key="16">
    <source>
        <dbReference type="PROSITE" id="PS50109"/>
    </source>
</evidence>
<reference evidence="20 21" key="1">
    <citation type="submission" date="2018-05" db="EMBL/GenBank/DDBJ databases">
        <title>Draft Genome Sequences for a Diverse set of 7 Haemophilus Species.</title>
        <authorList>
            <person name="Nichols M."/>
            <person name="Topaz N."/>
            <person name="Wang X."/>
            <person name="Wang X."/>
            <person name="Boxrud D."/>
        </authorList>
    </citation>
    <scope>NUCLEOTIDE SEQUENCE [LARGE SCALE GENOMIC DNA]</scope>
    <source>
        <strain evidence="18 20">C2002001239</strain>
        <strain evidence="19 21">C2015005473</strain>
    </source>
</reference>
<protein>
    <recommendedName>
        <fullName evidence="14">Sensor protein</fullName>
        <ecNumber evidence="14">2.7.13.3</ecNumber>
    </recommendedName>
</protein>
<evidence type="ECO:0000256" key="14">
    <source>
        <dbReference type="PIRNR" id="PIRNR003167"/>
    </source>
</evidence>
<dbReference type="AlphaFoldDB" id="A0A369YMY5"/>
<evidence type="ECO:0000313" key="20">
    <source>
        <dbReference type="Proteomes" id="UP000253872"/>
    </source>
</evidence>
<keyword evidence="21" id="KW-1185">Reference proteome</keyword>
<evidence type="ECO:0000256" key="13">
    <source>
        <dbReference type="ARBA" id="ARBA00023136"/>
    </source>
</evidence>
<sequence>MRSVLTQSKHSIAYRIGRYFFIMIAFATLISVISFGIMWSNQSDASLINLSGSLRFQSYRFLYEMDQYPARLPERLADYQNDLQQLEKRAFSSSWLVSSEMQESYKELKADWQEMADYILKQDKASYSANISNYVDKADQFVVALQKQAERKLDIAIGIIVLSMLLIVALAYYGVWYTRRHVIRHLDKLVTASQQVQNRDFNHIQLATDEPNELGVFSRAFTEMADELSRFYTSLEDKVQDKTRRLTAVNRSLMVLYHCSQILTSKPINQSLLKQVLETVLNNEQLIGIGIDVYGADYWNVELDNDLLKAWRYHEIAIENEKVAMLRWKSSLLCPDERLIHSVAEMIGRSIYVVQNHKQQQQLILMEERAIIARELHDSLAQSLTFLKIQVSLLKRNCEDPQKLANQKAILSDLEQALNGAYSQLRELLSTFRLTIEEANLTRALENVLDSLRSRTSAKIVLDCRLPSLMFNAQQQVHVLQIVREAVTNAIKHANASLIEVIAEINADGEPCLIIRDNGKGIGQAIEPSGHYGLMIMKERSSELNGELSIGDRPEEEGISGTIIKVVLPNLASKR</sequence>
<dbReference type="InterPro" id="IPR003660">
    <property type="entry name" value="HAMP_dom"/>
</dbReference>
<evidence type="ECO:0000256" key="15">
    <source>
        <dbReference type="SAM" id="Phobius"/>
    </source>
</evidence>
<dbReference type="PANTHER" id="PTHR24421:SF10">
    <property type="entry name" value="NITRATE_NITRITE SENSOR PROTEIN NARQ"/>
    <property type="match status" value="1"/>
</dbReference>
<dbReference type="InterPro" id="IPR016380">
    <property type="entry name" value="Sig_transdc_His_kin_NarX/NarQ"/>
</dbReference>
<keyword evidence="8 14" id="KW-0547">Nucleotide-binding</keyword>
<dbReference type="Gene3D" id="1.20.120.960">
    <property type="entry name" value="Histidine kinase NarX, sensor domain"/>
    <property type="match status" value="1"/>
</dbReference>
<keyword evidence="6 14" id="KW-0808">Transferase</keyword>
<feature type="transmembrane region" description="Helical" evidence="15">
    <location>
        <begin position="20"/>
        <end position="39"/>
    </location>
</feature>
<dbReference type="STRING" id="1035839.GCA_000238795_00417"/>
<keyword evidence="3 14" id="KW-1003">Cell membrane</keyword>
<dbReference type="SUPFAM" id="SSF55874">
    <property type="entry name" value="ATPase domain of HSP90 chaperone/DNA topoisomerase II/histidine kinase"/>
    <property type="match status" value="1"/>
</dbReference>
<evidence type="ECO:0000256" key="12">
    <source>
        <dbReference type="ARBA" id="ARBA00023012"/>
    </source>
</evidence>
<dbReference type="InterPro" id="IPR050482">
    <property type="entry name" value="Sensor_HK_TwoCompSys"/>
</dbReference>
<evidence type="ECO:0000256" key="10">
    <source>
        <dbReference type="ARBA" id="ARBA00022840"/>
    </source>
</evidence>
<dbReference type="SMART" id="SM00387">
    <property type="entry name" value="HATPase_c"/>
    <property type="match status" value="1"/>
</dbReference>
<dbReference type="GO" id="GO:0005524">
    <property type="term" value="F:ATP binding"/>
    <property type="evidence" value="ECO:0007669"/>
    <property type="project" value="UniProtKB-UniRule"/>
</dbReference>
<keyword evidence="12 14" id="KW-0902">Two-component regulatory system</keyword>
<keyword evidence="4 14" id="KW-0997">Cell inner membrane</keyword>
<dbReference type="CDD" id="cd16917">
    <property type="entry name" value="HATPase_UhpB-NarQ-NarX-like"/>
    <property type="match status" value="1"/>
</dbReference>
<dbReference type="PANTHER" id="PTHR24421">
    <property type="entry name" value="NITRATE/NITRITE SENSOR PROTEIN NARX-RELATED"/>
    <property type="match status" value="1"/>
</dbReference>
<dbReference type="Gene3D" id="3.30.565.10">
    <property type="entry name" value="Histidine kinase-like ATPase, C-terminal domain"/>
    <property type="match status" value="1"/>
</dbReference>
<evidence type="ECO:0000256" key="11">
    <source>
        <dbReference type="ARBA" id="ARBA00022989"/>
    </source>
</evidence>
<organism evidence="18 20">
    <name type="scientific">Haemophilus sputorum</name>
    <dbReference type="NCBI Taxonomy" id="1078480"/>
    <lineage>
        <taxon>Bacteria</taxon>
        <taxon>Pseudomonadati</taxon>
        <taxon>Pseudomonadota</taxon>
        <taxon>Gammaproteobacteria</taxon>
        <taxon>Pasteurellales</taxon>
        <taxon>Pasteurellaceae</taxon>
        <taxon>Haemophilus</taxon>
    </lineage>
</organism>
<proteinExistence type="predicted"/>
<evidence type="ECO:0000256" key="4">
    <source>
        <dbReference type="ARBA" id="ARBA00022519"/>
    </source>
</evidence>
<dbReference type="GO" id="GO:0046983">
    <property type="term" value="F:protein dimerization activity"/>
    <property type="evidence" value="ECO:0007669"/>
    <property type="project" value="UniProtKB-UniRule"/>
</dbReference>
<dbReference type="GO" id="GO:0000155">
    <property type="term" value="F:phosphorelay sensor kinase activity"/>
    <property type="evidence" value="ECO:0007669"/>
    <property type="project" value="UniProtKB-UniRule"/>
</dbReference>
<evidence type="ECO:0000256" key="5">
    <source>
        <dbReference type="ARBA" id="ARBA00022553"/>
    </source>
</evidence>
<evidence type="ECO:0000259" key="17">
    <source>
        <dbReference type="PROSITE" id="PS50885"/>
    </source>
</evidence>
<dbReference type="Pfam" id="PF13675">
    <property type="entry name" value="PilJ"/>
    <property type="match status" value="1"/>
</dbReference>
<feature type="transmembrane region" description="Helical" evidence="15">
    <location>
        <begin position="155"/>
        <end position="175"/>
    </location>
</feature>
<dbReference type="RefSeq" id="WP_111389138.1">
    <property type="nucleotide sequence ID" value="NZ_JAPWBM010000008.1"/>
</dbReference>
<name>A0A369YMY5_9PAST</name>
<dbReference type="PROSITE" id="PS50109">
    <property type="entry name" value="HIS_KIN"/>
    <property type="match status" value="1"/>
</dbReference>
<keyword evidence="10 14" id="KW-0067">ATP-binding</keyword>
<dbReference type="Pfam" id="PF07730">
    <property type="entry name" value="HisKA_3"/>
    <property type="match status" value="1"/>
</dbReference>
<dbReference type="EC" id="2.7.13.3" evidence="14"/>
<dbReference type="InterPro" id="IPR011712">
    <property type="entry name" value="Sig_transdc_His_kin_sub3_dim/P"/>
</dbReference>
<keyword evidence="13 14" id="KW-0472">Membrane</keyword>
<dbReference type="Pfam" id="PF02518">
    <property type="entry name" value="HATPase_c"/>
    <property type="match status" value="1"/>
</dbReference>
<dbReference type="EMBL" id="QEQG01000002">
    <property type="protein sequence ID" value="RDF12329.1"/>
    <property type="molecule type" value="Genomic_DNA"/>
</dbReference>
<feature type="domain" description="Histidine kinase" evidence="16">
    <location>
        <begin position="375"/>
        <end position="572"/>
    </location>
</feature>
<keyword evidence="9 14" id="KW-0418">Kinase</keyword>
<dbReference type="Proteomes" id="UP000253872">
    <property type="component" value="Unassembled WGS sequence"/>
</dbReference>
<dbReference type="Proteomes" id="UP000253950">
    <property type="component" value="Unassembled WGS sequence"/>
</dbReference>
<keyword evidence="11 15" id="KW-1133">Transmembrane helix</keyword>
<keyword evidence="5" id="KW-0597">Phosphoprotein</keyword>
<evidence type="ECO:0000313" key="18">
    <source>
        <dbReference type="EMBL" id="RDE73256.1"/>
    </source>
</evidence>
<evidence type="ECO:0000313" key="19">
    <source>
        <dbReference type="EMBL" id="RDF12329.1"/>
    </source>
</evidence>
<evidence type="ECO:0000256" key="1">
    <source>
        <dbReference type="ARBA" id="ARBA00000085"/>
    </source>
</evidence>
<evidence type="ECO:0000313" key="21">
    <source>
        <dbReference type="Proteomes" id="UP000253950"/>
    </source>
</evidence>
<dbReference type="Gene3D" id="1.20.5.1930">
    <property type="match status" value="1"/>
</dbReference>
<dbReference type="InterPro" id="IPR003594">
    <property type="entry name" value="HATPase_dom"/>
</dbReference>
<dbReference type="InterPro" id="IPR029095">
    <property type="entry name" value="NarX-like_N"/>
</dbReference>
<feature type="domain" description="HAMP" evidence="17">
    <location>
        <begin position="180"/>
        <end position="233"/>
    </location>
</feature>
<evidence type="ECO:0000256" key="2">
    <source>
        <dbReference type="ARBA" id="ARBA00004429"/>
    </source>
</evidence>
<gene>
    <name evidence="19" type="ORF">DPV84_02015</name>
    <name evidence="18" type="ORF">DPV93_03975</name>
</gene>
<evidence type="ECO:0000256" key="9">
    <source>
        <dbReference type="ARBA" id="ARBA00022777"/>
    </source>
</evidence>
<comment type="catalytic activity">
    <reaction evidence="1 14">
        <text>ATP + protein L-histidine = ADP + protein N-phospho-L-histidine.</text>
        <dbReference type="EC" id="2.7.13.3"/>
    </reaction>
</comment>
<dbReference type="PROSITE" id="PS50885">
    <property type="entry name" value="HAMP"/>
    <property type="match status" value="1"/>
</dbReference>
<accession>A0A369YMY5</accession>
<dbReference type="GO" id="GO:0005886">
    <property type="term" value="C:plasma membrane"/>
    <property type="evidence" value="ECO:0007669"/>
    <property type="project" value="UniProtKB-SubCell"/>
</dbReference>
<dbReference type="InterPro" id="IPR036890">
    <property type="entry name" value="HATPase_C_sf"/>
</dbReference>